<dbReference type="AlphaFoldDB" id="A0A1D1VYS2"/>
<protein>
    <submittedName>
        <fullName evidence="1">Uncharacterized protein</fullName>
    </submittedName>
</protein>
<organism evidence="1 2">
    <name type="scientific">Ramazzottius varieornatus</name>
    <name type="common">Water bear</name>
    <name type="synonym">Tardigrade</name>
    <dbReference type="NCBI Taxonomy" id="947166"/>
    <lineage>
        <taxon>Eukaryota</taxon>
        <taxon>Metazoa</taxon>
        <taxon>Ecdysozoa</taxon>
        <taxon>Tardigrada</taxon>
        <taxon>Eutardigrada</taxon>
        <taxon>Parachela</taxon>
        <taxon>Hypsibioidea</taxon>
        <taxon>Ramazzottiidae</taxon>
        <taxon>Ramazzottius</taxon>
    </lineage>
</organism>
<sequence>MQYYSCARKEDHVSFPPREGVPFGTDIQKARAVPQLRETPFHVVERSVHSLHIPNFASLKRVLVRLIANISTYFVTFQPIRARKKTVACRFPCLPDRIPSRTASRNTAPKGAN</sequence>
<dbReference type="Proteomes" id="UP000186922">
    <property type="component" value="Unassembled WGS sequence"/>
</dbReference>
<dbReference type="EMBL" id="BDGG01000011">
    <property type="protein sequence ID" value="GAV04978.1"/>
    <property type="molecule type" value="Genomic_DNA"/>
</dbReference>
<evidence type="ECO:0000313" key="2">
    <source>
        <dbReference type="Proteomes" id="UP000186922"/>
    </source>
</evidence>
<evidence type="ECO:0000313" key="1">
    <source>
        <dbReference type="EMBL" id="GAV04978.1"/>
    </source>
</evidence>
<keyword evidence="2" id="KW-1185">Reference proteome</keyword>
<proteinExistence type="predicted"/>
<reference evidence="1 2" key="1">
    <citation type="journal article" date="2016" name="Nat. Commun.">
        <title>Extremotolerant tardigrade genome and improved radiotolerance of human cultured cells by tardigrade-unique protein.</title>
        <authorList>
            <person name="Hashimoto T."/>
            <person name="Horikawa D.D."/>
            <person name="Saito Y."/>
            <person name="Kuwahara H."/>
            <person name="Kozuka-Hata H."/>
            <person name="Shin-I T."/>
            <person name="Minakuchi Y."/>
            <person name="Ohishi K."/>
            <person name="Motoyama A."/>
            <person name="Aizu T."/>
            <person name="Enomoto A."/>
            <person name="Kondo K."/>
            <person name="Tanaka S."/>
            <person name="Hara Y."/>
            <person name="Koshikawa S."/>
            <person name="Sagara H."/>
            <person name="Miura T."/>
            <person name="Yokobori S."/>
            <person name="Miyagawa K."/>
            <person name="Suzuki Y."/>
            <person name="Kubo T."/>
            <person name="Oyama M."/>
            <person name="Kohara Y."/>
            <person name="Fujiyama A."/>
            <person name="Arakawa K."/>
            <person name="Katayama T."/>
            <person name="Toyoda A."/>
            <person name="Kunieda T."/>
        </authorList>
    </citation>
    <scope>NUCLEOTIDE SEQUENCE [LARGE SCALE GENOMIC DNA]</scope>
    <source>
        <strain evidence="1 2">YOKOZUNA-1</strain>
    </source>
</reference>
<comment type="caution">
    <text evidence="1">The sequence shown here is derived from an EMBL/GenBank/DDBJ whole genome shotgun (WGS) entry which is preliminary data.</text>
</comment>
<accession>A0A1D1VYS2</accession>
<name>A0A1D1VYS2_RAMVA</name>
<gene>
    <name evidence="1" type="primary">RvY_15173-1</name>
    <name evidence="1" type="synonym">RvY_15173.1</name>
    <name evidence="1" type="ORF">RvY_15173</name>
</gene>